<dbReference type="PROSITE" id="PS50090">
    <property type="entry name" value="MYB_LIKE"/>
    <property type="match status" value="1"/>
</dbReference>
<feature type="compositionally biased region" description="Polar residues" evidence="1">
    <location>
        <begin position="280"/>
        <end position="300"/>
    </location>
</feature>
<dbReference type="AlphaFoldDB" id="A0A3M7F4L2"/>
<evidence type="ECO:0000259" key="2">
    <source>
        <dbReference type="PROSITE" id="PS50090"/>
    </source>
</evidence>
<evidence type="ECO:0000256" key="1">
    <source>
        <dbReference type="SAM" id="MobiDB-lite"/>
    </source>
</evidence>
<dbReference type="Proteomes" id="UP000281468">
    <property type="component" value="Unassembled WGS sequence"/>
</dbReference>
<feature type="domain" description="Myb-like" evidence="2">
    <location>
        <begin position="160"/>
        <end position="208"/>
    </location>
</feature>
<feature type="compositionally biased region" description="Basic and acidic residues" evidence="1">
    <location>
        <begin position="245"/>
        <end position="268"/>
    </location>
</feature>
<feature type="region of interest" description="Disordered" evidence="1">
    <location>
        <begin position="107"/>
        <end position="313"/>
    </location>
</feature>
<feature type="compositionally biased region" description="Basic and acidic residues" evidence="1">
    <location>
        <begin position="172"/>
        <end position="181"/>
    </location>
</feature>
<sequence>MGRLATNIAAAAADADNMPPTEKLPSVSLIDALLPRRLASIGSASNKEKQPRTYTNLTLVMPMSDYLRGIKPFRLIPIDADTGKPTDPNLGRKTYVTYYDVRKSKNGSKSIVAHKSASPSAASGNGKDGAKNAQKGETDNAERKAQNGGGQSGEKKGAYGNKASESEFSAEEDAKLKELKDTNTSWRDIAEQMKRPMQELKTRWGQIKPTANEQKPPQQQGKAEKGKGKQPQQANHQGKKGGKPQTKEQEVAAAKKREERQKRREEASKPISLTPAPGSAQDNPQKPTTGSHKATTNQPINAGGGGAAGDARGDETRFTLSEWLTLQSDSLFTLSELQFLSEIIMRDQTQTWLRVASVFYDKTGRKVHPEDIRVKFEEMAGMG</sequence>
<dbReference type="CDD" id="cd00167">
    <property type="entry name" value="SANT"/>
    <property type="match status" value="1"/>
</dbReference>
<feature type="compositionally biased region" description="Basic and acidic residues" evidence="1">
    <location>
        <begin position="128"/>
        <end position="145"/>
    </location>
</feature>
<evidence type="ECO:0000313" key="3">
    <source>
        <dbReference type="EMBL" id="RMY83770.1"/>
    </source>
</evidence>
<name>A0A3M7F4L2_HORWE</name>
<dbReference type="Pfam" id="PF13921">
    <property type="entry name" value="Myb_DNA-bind_6"/>
    <property type="match status" value="1"/>
</dbReference>
<evidence type="ECO:0000313" key="4">
    <source>
        <dbReference type="Proteomes" id="UP000281468"/>
    </source>
</evidence>
<organism evidence="3 4">
    <name type="scientific">Hortaea werneckii</name>
    <name type="common">Black yeast</name>
    <name type="synonym">Cladosporium werneckii</name>
    <dbReference type="NCBI Taxonomy" id="91943"/>
    <lineage>
        <taxon>Eukaryota</taxon>
        <taxon>Fungi</taxon>
        <taxon>Dikarya</taxon>
        <taxon>Ascomycota</taxon>
        <taxon>Pezizomycotina</taxon>
        <taxon>Dothideomycetes</taxon>
        <taxon>Dothideomycetidae</taxon>
        <taxon>Mycosphaerellales</taxon>
        <taxon>Teratosphaeriaceae</taxon>
        <taxon>Hortaea</taxon>
    </lineage>
</organism>
<feature type="compositionally biased region" description="Basic and acidic residues" evidence="1">
    <location>
        <begin position="188"/>
        <end position="202"/>
    </location>
</feature>
<accession>A0A3M7F4L2</accession>
<proteinExistence type="predicted"/>
<protein>
    <recommendedName>
        <fullName evidence="2">Myb-like domain-containing protein</fullName>
    </recommendedName>
</protein>
<gene>
    <name evidence="3" type="ORF">D0862_11610</name>
</gene>
<dbReference type="InterPro" id="IPR001005">
    <property type="entry name" value="SANT/Myb"/>
</dbReference>
<dbReference type="EMBL" id="QWIQ01000513">
    <property type="protein sequence ID" value="RMY83770.1"/>
    <property type="molecule type" value="Genomic_DNA"/>
</dbReference>
<comment type="caution">
    <text evidence="3">The sequence shown here is derived from an EMBL/GenBank/DDBJ whole genome shotgun (WGS) entry which is preliminary data.</text>
</comment>
<reference evidence="3 4" key="1">
    <citation type="journal article" date="2018" name="BMC Genomics">
        <title>Genomic evidence for intraspecific hybridization in a clonal and extremely halotolerant yeast.</title>
        <authorList>
            <person name="Gostincar C."/>
            <person name="Stajich J.E."/>
            <person name="Zupancic J."/>
            <person name="Zalar P."/>
            <person name="Gunde-Cimerman N."/>
        </authorList>
    </citation>
    <scope>NUCLEOTIDE SEQUENCE [LARGE SCALE GENOMIC DNA]</scope>
    <source>
        <strain evidence="3 4">EXF-171</strain>
    </source>
</reference>